<dbReference type="SUPFAM" id="SSF52833">
    <property type="entry name" value="Thioredoxin-like"/>
    <property type="match status" value="1"/>
</dbReference>
<name>A0A432ZZ32_9FUNG</name>
<dbReference type="Proteomes" id="UP000268093">
    <property type="component" value="Unassembled WGS sequence"/>
</dbReference>
<protein>
    <submittedName>
        <fullName evidence="1">Uncharacterized protein</fullName>
    </submittedName>
</protein>
<evidence type="ECO:0000313" key="1">
    <source>
        <dbReference type="EMBL" id="RUO95573.1"/>
    </source>
</evidence>
<dbReference type="AlphaFoldDB" id="A0A432ZZ32"/>
<reference evidence="1 2" key="1">
    <citation type="journal article" date="2018" name="New Phytol.">
        <title>Phylogenomics of Endogonaceae and evolution of mycorrhizas within Mucoromycota.</title>
        <authorList>
            <person name="Chang Y."/>
            <person name="Desiro A."/>
            <person name="Na H."/>
            <person name="Sandor L."/>
            <person name="Lipzen A."/>
            <person name="Clum A."/>
            <person name="Barry K."/>
            <person name="Grigoriev I.V."/>
            <person name="Martin F.M."/>
            <person name="Stajich J.E."/>
            <person name="Smith M.E."/>
            <person name="Bonito G."/>
            <person name="Spatafora J.W."/>
        </authorList>
    </citation>
    <scope>NUCLEOTIDE SEQUENCE [LARGE SCALE GENOMIC DNA]</scope>
    <source>
        <strain evidence="1 2">GMNB39</strain>
    </source>
</reference>
<comment type="caution">
    <text evidence="1">The sequence shown here is derived from an EMBL/GenBank/DDBJ whole genome shotgun (WGS) entry which is preliminary data.</text>
</comment>
<dbReference type="EMBL" id="RBNI01028153">
    <property type="protein sequence ID" value="RUO95573.1"/>
    <property type="molecule type" value="Genomic_DNA"/>
</dbReference>
<accession>A0A432ZZ32</accession>
<dbReference type="PANTHER" id="PTHR30041:SF4">
    <property type="entry name" value="ARSENATE REDUCTASE"/>
    <property type="match status" value="1"/>
</dbReference>
<dbReference type="InterPro" id="IPR006660">
    <property type="entry name" value="Arsenate_reductase-like"/>
</dbReference>
<organism evidence="1 2">
    <name type="scientific">Jimgerdemannia flammicorona</name>
    <dbReference type="NCBI Taxonomy" id="994334"/>
    <lineage>
        <taxon>Eukaryota</taxon>
        <taxon>Fungi</taxon>
        <taxon>Fungi incertae sedis</taxon>
        <taxon>Mucoromycota</taxon>
        <taxon>Mucoromycotina</taxon>
        <taxon>Endogonomycetes</taxon>
        <taxon>Endogonales</taxon>
        <taxon>Endogonaceae</taxon>
        <taxon>Jimgerdemannia</taxon>
    </lineage>
</organism>
<dbReference type="OrthoDB" id="59229at2759"/>
<proteinExistence type="predicted"/>
<keyword evidence="2" id="KW-1185">Reference proteome</keyword>
<dbReference type="InterPro" id="IPR036249">
    <property type="entry name" value="Thioredoxin-like_sf"/>
</dbReference>
<sequence>MSFRDIPKLPILSIFHNPSCSKSCAALRLLESAVPATATIPAYRIDVVDYIKEPPTATQLRLAAQFLGLKGEAVQAMLRPDAPRVRDVDDVIRIIEEQPAILERPLVIDWEAGKAVIGRPPEKVQELIRERVTAEE</sequence>
<dbReference type="Pfam" id="PF03960">
    <property type="entry name" value="ArsC"/>
    <property type="match status" value="1"/>
</dbReference>
<dbReference type="PROSITE" id="PS51353">
    <property type="entry name" value="ARSC"/>
    <property type="match status" value="1"/>
</dbReference>
<dbReference type="PANTHER" id="PTHR30041">
    <property type="entry name" value="ARSENATE REDUCTASE"/>
    <property type="match status" value="1"/>
</dbReference>
<evidence type="ECO:0000313" key="2">
    <source>
        <dbReference type="Proteomes" id="UP000268093"/>
    </source>
</evidence>
<gene>
    <name evidence="1" type="ORF">BC936DRAFT_143720</name>
</gene>
<dbReference type="Gene3D" id="3.40.30.10">
    <property type="entry name" value="Glutaredoxin"/>
    <property type="match status" value="1"/>
</dbReference>